<dbReference type="SMART" id="SM00283">
    <property type="entry name" value="MA"/>
    <property type="match status" value="1"/>
</dbReference>
<feature type="coiled-coil region" evidence="9">
    <location>
        <begin position="257"/>
        <end position="318"/>
    </location>
</feature>
<dbReference type="AlphaFoldDB" id="A0A2N3PRU3"/>
<dbReference type="PROSITE" id="PS50885">
    <property type="entry name" value="HAMP"/>
    <property type="match status" value="1"/>
</dbReference>
<keyword evidence="2" id="KW-1003">Cell membrane</keyword>
<dbReference type="Gene3D" id="3.30.450.20">
    <property type="entry name" value="PAS domain"/>
    <property type="match status" value="1"/>
</dbReference>
<evidence type="ECO:0000259" key="11">
    <source>
        <dbReference type="PROSITE" id="PS50111"/>
    </source>
</evidence>
<dbReference type="SMART" id="SM00304">
    <property type="entry name" value="HAMP"/>
    <property type="match status" value="1"/>
</dbReference>
<dbReference type="GO" id="GO:0004888">
    <property type="term" value="F:transmembrane signaling receptor activity"/>
    <property type="evidence" value="ECO:0007669"/>
    <property type="project" value="InterPro"/>
</dbReference>
<dbReference type="PROSITE" id="PS50111">
    <property type="entry name" value="CHEMOTAXIS_TRANSDUC_2"/>
    <property type="match status" value="1"/>
</dbReference>
<gene>
    <name evidence="13" type="ORF">CWS72_18000</name>
</gene>
<dbReference type="GO" id="GO:0007165">
    <property type="term" value="P:signal transduction"/>
    <property type="evidence" value="ECO:0007669"/>
    <property type="project" value="UniProtKB-KW"/>
</dbReference>
<dbReference type="InterPro" id="IPR004090">
    <property type="entry name" value="Chemotax_Me-accpt_rcpt"/>
</dbReference>
<dbReference type="InterPro" id="IPR003660">
    <property type="entry name" value="HAMP_dom"/>
</dbReference>
<keyword evidence="3 10" id="KW-0812">Transmembrane</keyword>
<dbReference type="EMBL" id="PIUM01000023">
    <property type="protein sequence ID" value="PKU23123.1"/>
    <property type="molecule type" value="Genomic_DNA"/>
</dbReference>
<keyword evidence="5 10" id="KW-0472">Membrane</keyword>
<evidence type="ECO:0000256" key="3">
    <source>
        <dbReference type="ARBA" id="ARBA00022692"/>
    </source>
</evidence>
<evidence type="ECO:0000256" key="6">
    <source>
        <dbReference type="ARBA" id="ARBA00023224"/>
    </source>
</evidence>
<keyword evidence="9" id="KW-0175">Coiled coil</keyword>
<feature type="transmembrane region" description="Helical" evidence="10">
    <location>
        <begin position="187"/>
        <end position="210"/>
    </location>
</feature>
<dbReference type="Pfam" id="PF00015">
    <property type="entry name" value="MCPsignal"/>
    <property type="match status" value="1"/>
</dbReference>
<dbReference type="Pfam" id="PF17200">
    <property type="entry name" value="sCache_2"/>
    <property type="match status" value="1"/>
</dbReference>
<accession>A0A2N3PRU3</accession>
<dbReference type="SMART" id="SM01049">
    <property type="entry name" value="Cache_2"/>
    <property type="match status" value="1"/>
</dbReference>
<evidence type="ECO:0000256" key="10">
    <source>
        <dbReference type="SAM" id="Phobius"/>
    </source>
</evidence>
<dbReference type="GO" id="GO:0005886">
    <property type="term" value="C:plasma membrane"/>
    <property type="evidence" value="ECO:0007669"/>
    <property type="project" value="UniProtKB-SubCell"/>
</dbReference>
<comment type="caution">
    <text evidence="13">The sequence shown here is derived from an EMBL/GenBank/DDBJ whole genome shotgun (WGS) entry which is preliminary data.</text>
</comment>
<feature type="domain" description="Methyl-accepting transducer" evidence="11">
    <location>
        <begin position="304"/>
        <end position="526"/>
    </location>
</feature>
<organism evidence="13 14">
    <name type="scientific">Telmatospirillum siberiense</name>
    <dbReference type="NCBI Taxonomy" id="382514"/>
    <lineage>
        <taxon>Bacteria</taxon>
        <taxon>Pseudomonadati</taxon>
        <taxon>Pseudomonadota</taxon>
        <taxon>Alphaproteobacteria</taxon>
        <taxon>Rhodospirillales</taxon>
        <taxon>Rhodospirillaceae</taxon>
        <taxon>Telmatospirillum</taxon>
    </lineage>
</organism>
<evidence type="ECO:0000313" key="14">
    <source>
        <dbReference type="Proteomes" id="UP000233293"/>
    </source>
</evidence>
<evidence type="ECO:0000256" key="8">
    <source>
        <dbReference type="PROSITE-ProRule" id="PRU00284"/>
    </source>
</evidence>
<name>A0A2N3PRU3_9PROT</name>
<dbReference type="Proteomes" id="UP000233293">
    <property type="component" value="Unassembled WGS sequence"/>
</dbReference>
<dbReference type="Gene3D" id="1.10.287.950">
    <property type="entry name" value="Methyl-accepting chemotaxis protein"/>
    <property type="match status" value="1"/>
</dbReference>
<evidence type="ECO:0000256" key="7">
    <source>
        <dbReference type="ARBA" id="ARBA00029447"/>
    </source>
</evidence>
<dbReference type="SUPFAM" id="SSF58104">
    <property type="entry name" value="Methyl-accepting chemotaxis protein (MCP) signaling domain"/>
    <property type="match status" value="1"/>
</dbReference>
<dbReference type="PANTHER" id="PTHR32089">
    <property type="entry name" value="METHYL-ACCEPTING CHEMOTAXIS PROTEIN MCPB"/>
    <property type="match status" value="1"/>
</dbReference>
<evidence type="ECO:0000256" key="1">
    <source>
        <dbReference type="ARBA" id="ARBA00004651"/>
    </source>
</evidence>
<keyword evidence="6 8" id="KW-0807">Transducer</keyword>
<protein>
    <submittedName>
        <fullName evidence="13">Chemotaxis protein</fullName>
    </submittedName>
</protein>
<dbReference type="GO" id="GO:0006935">
    <property type="term" value="P:chemotaxis"/>
    <property type="evidence" value="ECO:0007669"/>
    <property type="project" value="InterPro"/>
</dbReference>
<dbReference type="InterPro" id="IPR004089">
    <property type="entry name" value="MCPsignal_dom"/>
</dbReference>
<evidence type="ECO:0000256" key="5">
    <source>
        <dbReference type="ARBA" id="ARBA00023136"/>
    </source>
</evidence>
<dbReference type="PRINTS" id="PR00260">
    <property type="entry name" value="CHEMTRNSDUCR"/>
</dbReference>
<evidence type="ECO:0000313" key="13">
    <source>
        <dbReference type="EMBL" id="PKU23123.1"/>
    </source>
</evidence>
<comment type="similarity">
    <text evidence="7">Belongs to the methyl-accepting chemotaxis (MCP) protein family.</text>
</comment>
<proteinExistence type="inferred from homology"/>
<dbReference type="Gene3D" id="6.10.340.10">
    <property type="match status" value="1"/>
</dbReference>
<keyword evidence="14" id="KW-1185">Reference proteome</keyword>
<evidence type="ECO:0000256" key="9">
    <source>
        <dbReference type="SAM" id="Coils"/>
    </source>
</evidence>
<dbReference type="OrthoDB" id="7260004at2"/>
<dbReference type="CDD" id="cd06225">
    <property type="entry name" value="HAMP"/>
    <property type="match status" value="1"/>
</dbReference>
<evidence type="ECO:0000256" key="4">
    <source>
        <dbReference type="ARBA" id="ARBA00022989"/>
    </source>
</evidence>
<comment type="subcellular location">
    <subcellularLocation>
        <location evidence="1">Cell membrane</location>
        <topology evidence="1">Multi-pass membrane protein</topology>
    </subcellularLocation>
</comment>
<evidence type="ECO:0000259" key="12">
    <source>
        <dbReference type="PROSITE" id="PS50885"/>
    </source>
</evidence>
<feature type="domain" description="HAMP" evidence="12">
    <location>
        <begin position="211"/>
        <end position="264"/>
    </location>
</feature>
<dbReference type="PANTHER" id="PTHR32089:SF112">
    <property type="entry name" value="LYSOZYME-LIKE PROTEIN-RELATED"/>
    <property type="match status" value="1"/>
</dbReference>
<dbReference type="Pfam" id="PF00672">
    <property type="entry name" value="HAMP"/>
    <property type="match status" value="1"/>
</dbReference>
<dbReference type="InterPro" id="IPR033480">
    <property type="entry name" value="sCache_2"/>
</dbReference>
<sequence>MRAFSIRQQILLIPVLSAMVVSLVGIFAATTVHEKIDNTHRLQIKSVTEAAVKVVASFQAEAKAGHLSGEQAQTMARNAVRAIRYSGNEYFYIYAYDGKLLAHPFLTDQEGSYDVAKKMIDAGGHHTIDELIAQARRGGGFVPFQWPKPGETEAAAKLGYAEGFEPWGWMVGTGVYVDDVEVETRRALLEIAIAGVGALLVVGLIGVVVARNIGRRVKSQADHMRKLADGDYESEVSVDRGRDEIAAMAGTLEVFRVRMIENRNMAAAREADQLRRAKEAERIGALAKEFDNAVSTVLAALTGEAEALERDAAGMSSAAEVTSTRSMTVASAAEQASTNVQTVAAATEQLTASIGEISQRVTTSAEVAGQAVAEADKTNAHVRGLAEAAQRIGTVVSLINDIASQTNLLALNATIEAARAGDAGKGFAVVANEVKSLANQTARATDEISEQVSAIQQATDVAVGAIDGISGIIGTIRDSTSAIATAVDEQGGATQEITRNVHEASAGTTQVSEAIAEVTTAVTQTRGLSANVLEAAGKLRRECDTLHGQVRRFLADVRGD</sequence>
<evidence type="ECO:0000256" key="2">
    <source>
        <dbReference type="ARBA" id="ARBA00022475"/>
    </source>
</evidence>
<keyword evidence="4 10" id="KW-1133">Transmembrane helix</keyword>
<reference evidence="14" key="1">
    <citation type="submission" date="2017-12" db="EMBL/GenBank/DDBJ databases">
        <title>Draft genome sequence of Telmatospirillum siberiense 26-4b1T, an acidotolerant peatland alphaproteobacterium potentially involved in sulfur cycling.</title>
        <authorList>
            <person name="Hausmann B."/>
            <person name="Pjevac P."/>
            <person name="Schreck K."/>
            <person name="Herbold C.W."/>
            <person name="Daims H."/>
            <person name="Wagner M."/>
            <person name="Pester M."/>
            <person name="Loy A."/>
        </authorList>
    </citation>
    <scope>NUCLEOTIDE SEQUENCE [LARGE SCALE GENOMIC DNA]</scope>
    <source>
        <strain evidence="14">26-4b1</strain>
    </source>
</reference>